<dbReference type="Pfam" id="PF03401">
    <property type="entry name" value="TctC"/>
    <property type="match status" value="1"/>
</dbReference>
<name>A0A327M6S8_9PROT</name>
<evidence type="ECO:0000313" key="3">
    <source>
        <dbReference type="Proteomes" id="UP000249065"/>
    </source>
</evidence>
<protein>
    <submittedName>
        <fullName evidence="2">Tripartite tricarboxylate transporter substrate binding protein</fullName>
    </submittedName>
</protein>
<dbReference type="SUPFAM" id="SSF53850">
    <property type="entry name" value="Periplasmic binding protein-like II"/>
    <property type="match status" value="1"/>
</dbReference>
<comment type="similarity">
    <text evidence="1">Belongs to the UPF0065 (bug) family.</text>
</comment>
<dbReference type="InterPro" id="IPR042100">
    <property type="entry name" value="Bug_dom1"/>
</dbReference>
<dbReference type="Gene3D" id="3.40.190.10">
    <property type="entry name" value="Periplasmic binding protein-like II"/>
    <property type="match status" value="1"/>
</dbReference>
<dbReference type="RefSeq" id="WP_111470266.1">
    <property type="nucleotide sequence ID" value="NZ_QLIX01000008.1"/>
</dbReference>
<dbReference type="AlphaFoldDB" id="A0A327M6S8"/>
<keyword evidence="3" id="KW-1185">Reference proteome</keyword>
<dbReference type="PANTHER" id="PTHR42928">
    <property type="entry name" value="TRICARBOXYLATE-BINDING PROTEIN"/>
    <property type="match status" value="1"/>
</dbReference>
<dbReference type="Gene3D" id="3.40.190.150">
    <property type="entry name" value="Bordetella uptake gene, domain 1"/>
    <property type="match status" value="1"/>
</dbReference>
<sequence>MTATGTPDPSRRSLRHASRRTTLGAVGTLLAAPLVGRAGPSQAQTGTDWPSQSVRYINPFPPGGATDTLSRLWCARMTEIAGQPFVVENRSGSGGNVGVDAVAKSRPDGYTIGMGGIASHAIAPTLYASLPFDPVRDFTFVSGLWQLPNIVVVNNDLPVRSVPELIALFRASPGRYAYGSSGMGTTPHLSGELLKQLAGVDILHVPYRGGAPALLDLMAGRVHLIMDNIPGYLPAVRDGKIRALAVTSPQRNPVVPDLPSMAEVVPGFQMTSWACVCGPAGMPRPMVERLSGHARRALESAELVRSYQDLGATPWWTTPEQLLDIRAREEARLAPLVRATGARVE</sequence>
<organism evidence="2 3">
    <name type="scientific">Roseicella frigidaeris</name>
    <dbReference type="NCBI Taxonomy" id="2230885"/>
    <lineage>
        <taxon>Bacteria</taxon>
        <taxon>Pseudomonadati</taxon>
        <taxon>Pseudomonadota</taxon>
        <taxon>Alphaproteobacteria</taxon>
        <taxon>Acetobacterales</taxon>
        <taxon>Roseomonadaceae</taxon>
        <taxon>Roseicella</taxon>
    </lineage>
</organism>
<proteinExistence type="inferred from homology"/>
<reference evidence="3" key="1">
    <citation type="submission" date="2018-06" db="EMBL/GenBank/DDBJ databases">
        <authorList>
            <person name="Khan S.A."/>
        </authorList>
    </citation>
    <scope>NUCLEOTIDE SEQUENCE [LARGE SCALE GENOMIC DNA]</scope>
    <source>
        <strain evidence="3">DB-1506</strain>
    </source>
</reference>
<dbReference type="OrthoDB" id="9780943at2"/>
<dbReference type="Proteomes" id="UP000249065">
    <property type="component" value="Unassembled WGS sequence"/>
</dbReference>
<dbReference type="InterPro" id="IPR005064">
    <property type="entry name" value="BUG"/>
</dbReference>
<accession>A0A327M6S8</accession>
<comment type="caution">
    <text evidence="2">The sequence shown here is derived from an EMBL/GenBank/DDBJ whole genome shotgun (WGS) entry which is preliminary data.</text>
</comment>
<evidence type="ECO:0000256" key="1">
    <source>
        <dbReference type="ARBA" id="ARBA00006987"/>
    </source>
</evidence>
<evidence type="ECO:0000313" key="2">
    <source>
        <dbReference type="EMBL" id="RAI58650.1"/>
    </source>
</evidence>
<dbReference type="PANTHER" id="PTHR42928:SF5">
    <property type="entry name" value="BLR1237 PROTEIN"/>
    <property type="match status" value="1"/>
</dbReference>
<gene>
    <name evidence="2" type="ORF">DOO78_13265</name>
</gene>
<dbReference type="PIRSF" id="PIRSF017082">
    <property type="entry name" value="YflP"/>
    <property type="match status" value="1"/>
</dbReference>
<dbReference type="CDD" id="cd13578">
    <property type="entry name" value="PBP2_Bug27"/>
    <property type="match status" value="1"/>
</dbReference>
<dbReference type="EMBL" id="QLIX01000008">
    <property type="protein sequence ID" value="RAI58650.1"/>
    <property type="molecule type" value="Genomic_DNA"/>
</dbReference>